<proteinExistence type="predicted"/>
<evidence type="ECO:0000256" key="2">
    <source>
        <dbReference type="ARBA" id="ARBA00022729"/>
    </source>
</evidence>
<dbReference type="AlphaFoldDB" id="A0A0A0BJF0"/>
<dbReference type="PROSITE" id="PS51257">
    <property type="entry name" value="PROKAR_LIPOPROTEIN"/>
    <property type="match status" value="1"/>
</dbReference>
<evidence type="ECO:0008006" key="10">
    <source>
        <dbReference type="Google" id="ProtNLM"/>
    </source>
</evidence>
<evidence type="ECO:0000256" key="5">
    <source>
        <dbReference type="ARBA" id="ARBA00023237"/>
    </source>
</evidence>
<evidence type="ECO:0000256" key="4">
    <source>
        <dbReference type="ARBA" id="ARBA00023139"/>
    </source>
</evidence>
<accession>A0A0A0BJF0</accession>
<feature type="chain" id="PRO_5001967302" description="Lipoprotein" evidence="7">
    <location>
        <begin position="23"/>
        <end position="42"/>
    </location>
</feature>
<dbReference type="Pfam" id="PF13627">
    <property type="entry name" value="LptM_cons"/>
    <property type="match status" value="1"/>
</dbReference>
<keyword evidence="4" id="KW-0564">Palmitate</keyword>
<name>A0A0A0BJF0_9GAMM</name>
<dbReference type="RefSeq" id="WP_273150084.1">
    <property type="nucleotide sequence ID" value="NZ_JADFAB010000021.1"/>
</dbReference>
<feature type="signal peptide" evidence="7">
    <location>
        <begin position="1"/>
        <end position="22"/>
    </location>
</feature>
<evidence type="ECO:0000256" key="3">
    <source>
        <dbReference type="ARBA" id="ARBA00023136"/>
    </source>
</evidence>
<evidence type="ECO:0000256" key="7">
    <source>
        <dbReference type="SAM" id="SignalP"/>
    </source>
</evidence>
<comment type="caution">
    <text evidence="8">The sequence shown here is derived from an EMBL/GenBank/DDBJ whole genome shotgun (WGS) entry which is preliminary data.</text>
</comment>
<dbReference type="STRING" id="392484.LP43_0539"/>
<dbReference type="GO" id="GO:0009279">
    <property type="term" value="C:cell outer membrane"/>
    <property type="evidence" value="ECO:0007669"/>
    <property type="project" value="UniProtKB-SubCell"/>
</dbReference>
<keyword evidence="2 7" id="KW-0732">Signal</keyword>
<dbReference type="EMBL" id="JRQD01000001">
    <property type="protein sequence ID" value="KGM08116.1"/>
    <property type="molecule type" value="Genomic_DNA"/>
</dbReference>
<sequence length="42" mass="4676">MQKFLRWNMPALLLCSMLMLTACGQKGDLYLPEGETDNITAG</sequence>
<evidence type="ECO:0000313" key="8">
    <source>
        <dbReference type="EMBL" id="KGM08116.1"/>
    </source>
</evidence>
<dbReference type="InterPro" id="IPR032831">
    <property type="entry name" value="LptM_cons"/>
</dbReference>
<comment type="subcellular location">
    <subcellularLocation>
        <location evidence="1">Cell outer membrane</location>
        <topology evidence="1">Lipid-anchor</topology>
    </subcellularLocation>
</comment>
<dbReference type="Proteomes" id="UP000029999">
    <property type="component" value="Unassembled WGS sequence"/>
</dbReference>
<keyword evidence="5" id="KW-0998">Cell outer membrane</keyword>
<keyword evidence="3" id="KW-0472">Membrane</keyword>
<protein>
    <recommendedName>
        <fullName evidence="10">Lipoprotein</fullName>
    </recommendedName>
</protein>
<evidence type="ECO:0000256" key="1">
    <source>
        <dbReference type="ARBA" id="ARBA00004459"/>
    </source>
</evidence>
<dbReference type="NCBIfam" id="NF047847">
    <property type="entry name" value="SS_mature_LptM"/>
    <property type="match status" value="1"/>
</dbReference>
<evidence type="ECO:0000256" key="6">
    <source>
        <dbReference type="ARBA" id="ARBA00023288"/>
    </source>
</evidence>
<evidence type="ECO:0000313" key="9">
    <source>
        <dbReference type="Proteomes" id="UP000029999"/>
    </source>
</evidence>
<reference evidence="8 9" key="1">
    <citation type="submission" date="2014-09" db="EMBL/GenBank/DDBJ databases">
        <authorList>
            <person name="Grob C."/>
            <person name="Taubert M."/>
            <person name="Howat A.M."/>
            <person name="Burns O.J."/>
            <person name="Dixon J.L."/>
            <person name="Chen Y."/>
            <person name="Murrell J.C."/>
        </authorList>
    </citation>
    <scope>NUCLEOTIDE SEQUENCE [LARGE SCALE GENOMIC DNA]</scope>
    <source>
        <strain evidence="8">L4</strain>
    </source>
</reference>
<organism evidence="8 9">
    <name type="scientific">Methylophaga thiooxydans</name>
    <dbReference type="NCBI Taxonomy" id="392484"/>
    <lineage>
        <taxon>Bacteria</taxon>
        <taxon>Pseudomonadati</taxon>
        <taxon>Pseudomonadota</taxon>
        <taxon>Gammaproteobacteria</taxon>
        <taxon>Thiotrichales</taxon>
        <taxon>Piscirickettsiaceae</taxon>
        <taxon>Methylophaga</taxon>
    </lineage>
</organism>
<keyword evidence="6" id="KW-0449">Lipoprotein</keyword>
<gene>
    <name evidence="8" type="ORF">LP43_0539</name>
</gene>